<dbReference type="PANTHER" id="PTHR43630">
    <property type="entry name" value="POLY-BETA-1,6-N-ACETYL-D-GLUCOSAMINE SYNTHASE"/>
    <property type="match status" value="1"/>
</dbReference>
<dbReference type="CDD" id="cd02511">
    <property type="entry name" value="Beta4Glucosyltransferase"/>
    <property type="match status" value="1"/>
</dbReference>
<evidence type="ECO:0000259" key="1">
    <source>
        <dbReference type="Pfam" id="PF00535"/>
    </source>
</evidence>
<keyword evidence="2" id="KW-0808">Transferase</keyword>
<dbReference type="InterPro" id="IPR001173">
    <property type="entry name" value="Glyco_trans_2-like"/>
</dbReference>
<dbReference type="EMBL" id="LCAO01000004">
    <property type="protein sequence ID" value="KKR92104.1"/>
    <property type="molecule type" value="Genomic_DNA"/>
</dbReference>
<reference evidence="2 3" key="1">
    <citation type="journal article" date="2015" name="Nature">
        <title>rRNA introns, odd ribosomes, and small enigmatic genomes across a large radiation of phyla.</title>
        <authorList>
            <person name="Brown C.T."/>
            <person name="Hug L.A."/>
            <person name="Thomas B.C."/>
            <person name="Sharon I."/>
            <person name="Castelle C.J."/>
            <person name="Singh A."/>
            <person name="Wilkins M.J."/>
            <person name="Williams K.H."/>
            <person name="Banfield J.F."/>
        </authorList>
    </citation>
    <scope>NUCLEOTIDE SEQUENCE [LARGE SCALE GENOMIC DNA]</scope>
</reference>
<proteinExistence type="predicted"/>
<comment type="caution">
    <text evidence="2">The sequence shown here is derived from an EMBL/GenBank/DDBJ whole genome shotgun (WGS) entry which is preliminary data.</text>
</comment>
<dbReference type="Gene3D" id="3.90.550.10">
    <property type="entry name" value="Spore Coat Polysaccharide Biosynthesis Protein SpsA, Chain A"/>
    <property type="match status" value="1"/>
</dbReference>
<name>A0A0G0UTP8_9BACT</name>
<dbReference type="Proteomes" id="UP000034676">
    <property type="component" value="Unassembled WGS sequence"/>
</dbReference>
<sequence>MLSIVITAWNEEKNLPRVVASVKKLADEIIVVVDKASTDQTAEVAKKLGCKVFSHAHTGIVEPMRNFSISKATGPWVLLLDADEEVSTSLSSLIQKKIKDGKDYYRLPRKNIIFGQWIKNTHWWPDYVYRLFKKGSITWQNTVHSIPFTKGEGGDFPATEEAAIVHHHYDSISQYVDRLNRYTDYQADSLQKSGHMFTWSDLLAKPFAEFLRQFFARAGYKDGLHGLALAGLQAFSELVLYLKVWQARGFTPAHISIPEFEKVIKSKSGELSWWVYQGKIDSAPFFTKIFLKIWRALAR</sequence>
<dbReference type="PANTHER" id="PTHR43630:SF2">
    <property type="entry name" value="GLYCOSYLTRANSFERASE"/>
    <property type="match status" value="1"/>
</dbReference>
<accession>A0A0G0UTP8</accession>
<dbReference type="SUPFAM" id="SSF53448">
    <property type="entry name" value="Nucleotide-diphospho-sugar transferases"/>
    <property type="match status" value="1"/>
</dbReference>
<evidence type="ECO:0000313" key="2">
    <source>
        <dbReference type="EMBL" id="KKR92104.1"/>
    </source>
</evidence>
<dbReference type="InterPro" id="IPR029044">
    <property type="entry name" value="Nucleotide-diphossugar_trans"/>
</dbReference>
<protein>
    <submittedName>
        <fullName evidence="2">Glycosyl transferase family 2</fullName>
    </submittedName>
</protein>
<dbReference type="GO" id="GO:0016740">
    <property type="term" value="F:transferase activity"/>
    <property type="evidence" value="ECO:0007669"/>
    <property type="project" value="UniProtKB-KW"/>
</dbReference>
<evidence type="ECO:0000313" key="3">
    <source>
        <dbReference type="Proteomes" id="UP000034676"/>
    </source>
</evidence>
<organism evidence="2 3">
    <name type="scientific">Candidatus Woesebacteria bacterium GW2011_GWA1_41_13b</name>
    <dbReference type="NCBI Taxonomy" id="1618555"/>
    <lineage>
        <taxon>Bacteria</taxon>
        <taxon>Candidatus Woeseibacteriota</taxon>
    </lineage>
</organism>
<dbReference type="Pfam" id="PF00535">
    <property type="entry name" value="Glycos_transf_2"/>
    <property type="match status" value="1"/>
</dbReference>
<feature type="domain" description="Glycosyltransferase 2-like" evidence="1">
    <location>
        <begin position="3"/>
        <end position="129"/>
    </location>
</feature>
<dbReference type="AlphaFoldDB" id="A0A0G0UTP8"/>
<gene>
    <name evidence="2" type="ORF">UU42_C0004G0020</name>
</gene>